<dbReference type="InterPro" id="IPR051474">
    <property type="entry name" value="Anti-sigma-K/W_factor"/>
</dbReference>
<evidence type="ECO:0000313" key="4">
    <source>
        <dbReference type="EMBL" id="XAE46938.1"/>
    </source>
</evidence>
<dbReference type="GO" id="GO:0005886">
    <property type="term" value="C:plasma membrane"/>
    <property type="evidence" value="ECO:0007669"/>
    <property type="project" value="InterPro"/>
</dbReference>
<dbReference type="Proteomes" id="UP001448498">
    <property type="component" value="Chromosome 1"/>
</dbReference>
<sequence length="240" mass="25490">MNTPLSGPNDIRCAEYVLGVLDGTERWQFEQAMQRDPQLATSVVNWQNYLMPLNDDIVDIEPPSYVWVRVQKDLGLAPANRPRPRAGFWNNLRGWRWIGIGSSIAAVALAVLLVLPPRAPTVTETGHDGYRIASLIREGGTAGWTAIVDVEHARMLVAPAGNIPFVANRSTELWLIAPGGQPASLGLIAADRPTVVAISKATLASLDAHAVLAVSLEPRGGSSTGQPTGPVLAQGAIGGV</sequence>
<feature type="region of interest" description="Disordered" evidence="1">
    <location>
        <begin position="218"/>
        <end position="240"/>
    </location>
</feature>
<dbReference type="GO" id="GO:0006417">
    <property type="term" value="P:regulation of translation"/>
    <property type="evidence" value="ECO:0007669"/>
    <property type="project" value="TreeGrafter"/>
</dbReference>
<dbReference type="PANTHER" id="PTHR37461">
    <property type="entry name" value="ANTI-SIGMA-K FACTOR RSKA"/>
    <property type="match status" value="1"/>
</dbReference>
<reference evidence="4 6" key="2">
    <citation type="submission" date="2022-10" db="EMBL/GenBank/DDBJ databases">
        <title>Genomic of Burkholderia cepacia PN-1.</title>
        <authorList>
            <person name="Yang Y."/>
            <person name="Guan H."/>
            <person name="Huang J."/>
        </authorList>
    </citation>
    <scope>NUCLEOTIDE SEQUENCE [LARGE SCALE GENOMIC DNA]</scope>
    <source>
        <strain evidence="4 6">PN-1</strain>
    </source>
</reference>
<dbReference type="EMBL" id="CP109821">
    <property type="protein sequence ID" value="XAE46938.1"/>
    <property type="molecule type" value="Genomic_DNA"/>
</dbReference>
<accession>A0A9Q9USV9</accession>
<dbReference type="PANTHER" id="PTHR37461:SF1">
    <property type="entry name" value="ANTI-SIGMA-K FACTOR RSKA"/>
    <property type="match status" value="1"/>
</dbReference>
<proteinExistence type="predicted"/>
<keyword evidence="6" id="KW-1185">Reference proteome</keyword>
<reference evidence="3 5" key="1">
    <citation type="submission" date="2019-09" db="EMBL/GenBank/DDBJ databases">
        <authorList>
            <person name="Depoorter E."/>
        </authorList>
    </citation>
    <scope>NUCLEOTIDE SEQUENCE [LARGE SCALE GENOMIC DNA]</scope>
    <source>
        <strain evidence="3">LMG 24066</strain>
    </source>
</reference>
<gene>
    <name evidence="3" type="ORF">BAR24066_04757</name>
    <name evidence="4" type="ORF">OHZ10_11290</name>
</gene>
<dbReference type="RefSeq" id="WP_174993514.1">
    <property type="nucleotide sequence ID" value="NZ_CABVPX010000021.1"/>
</dbReference>
<protein>
    <submittedName>
        <fullName evidence="4">Anti-sigma factor</fullName>
    </submittedName>
    <submittedName>
        <fullName evidence="3">Anti-sigma-K factor RskA</fullName>
    </submittedName>
</protein>
<dbReference type="AlphaFoldDB" id="A0A9Q9USV9"/>
<evidence type="ECO:0000259" key="2">
    <source>
        <dbReference type="Pfam" id="PF10099"/>
    </source>
</evidence>
<feature type="domain" description="Anti-sigma K factor RskA C-terminal" evidence="2">
    <location>
        <begin position="105"/>
        <end position="231"/>
    </location>
</feature>
<dbReference type="InterPro" id="IPR018764">
    <property type="entry name" value="RskA_C"/>
</dbReference>
<evidence type="ECO:0000313" key="5">
    <source>
        <dbReference type="Proteomes" id="UP000494172"/>
    </source>
</evidence>
<organism evidence="3 5">
    <name type="scientific">Burkholderia arboris</name>
    <dbReference type="NCBI Taxonomy" id="488730"/>
    <lineage>
        <taxon>Bacteria</taxon>
        <taxon>Pseudomonadati</taxon>
        <taxon>Pseudomonadota</taxon>
        <taxon>Betaproteobacteria</taxon>
        <taxon>Burkholderiales</taxon>
        <taxon>Burkholderiaceae</taxon>
        <taxon>Burkholderia</taxon>
        <taxon>Burkholderia cepacia complex</taxon>
    </lineage>
</organism>
<dbReference type="Pfam" id="PF10099">
    <property type="entry name" value="RskA_C"/>
    <property type="match status" value="1"/>
</dbReference>
<dbReference type="Proteomes" id="UP000494172">
    <property type="component" value="Unassembled WGS sequence"/>
</dbReference>
<dbReference type="GO" id="GO:0016989">
    <property type="term" value="F:sigma factor antagonist activity"/>
    <property type="evidence" value="ECO:0007669"/>
    <property type="project" value="TreeGrafter"/>
</dbReference>
<evidence type="ECO:0000313" key="3">
    <source>
        <dbReference type="EMBL" id="VWB99606.1"/>
    </source>
</evidence>
<name>A0A9Q9USV9_9BURK</name>
<evidence type="ECO:0000313" key="6">
    <source>
        <dbReference type="Proteomes" id="UP001448498"/>
    </source>
</evidence>
<dbReference type="EMBL" id="CABVPX010000021">
    <property type="protein sequence ID" value="VWB99606.1"/>
    <property type="molecule type" value="Genomic_DNA"/>
</dbReference>
<evidence type="ECO:0000256" key="1">
    <source>
        <dbReference type="SAM" id="MobiDB-lite"/>
    </source>
</evidence>